<accession>A0A1V8M8U1</accession>
<dbReference type="Proteomes" id="UP000191980">
    <property type="component" value="Unassembled WGS sequence"/>
</dbReference>
<organism evidence="1 2">
    <name type="scientific">Methyloprofundus sedimenti</name>
    <dbReference type="NCBI Taxonomy" id="1420851"/>
    <lineage>
        <taxon>Bacteria</taxon>
        <taxon>Pseudomonadati</taxon>
        <taxon>Pseudomonadota</taxon>
        <taxon>Gammaproteobacteria</taxon>
        <taxon>Methylococcales</taxon>
        <taxon>Methylococcaceae</taxon>
        <taxon>Methyloprofundus</taxon>
    </lineage>
</organism>
<gene>
    <name evidence="1" type="ORF">AU255_09200</name>
</gene>
<dbReference type="AlphaFoldDB" id="A0A1V8M8U1"/>
<evidence type="ECO:0000313" key="2">
    <source>
        <dbReference type="Proteomes" id="UP000191980"/>
    </source>
</evidence>
<name>A0A1V8M8U1_9GAMM</name>
<dbReference type="STRING" id="1420851.AU255_09200"/>
<sequence length="482" mass="53349">MSNSLDFNDFHVEHGIEQTKAAIIEPAKQFYERKQDKNSGITDEEDAEADNDLLNLPPELAAEGFHGVLKEACAISTRYSEASAVAIAANIIATFSAMIGRVAYQPIGDGICHARPFFILAGKTGKARKGTSEYTPYRIFDEVETMLGKDHPKLNRHNGGLSTGEGLGWAIRDAIITTDKDGNESVADEGINDKRLYVTEAEFAGAMASASREKNNLSATIRTVWDGRSISPLVKNAKWCASDPHVVISAHITAAELIDRMTDVDAQSGFMNRFIILHIVRPKLVPLPKRTSIEDIQRVAIKIAEAVDFATYEAGSENNSLEIKLSPEAAKYWCGQYRELTKELNGLPGNLLVRTEIYCRMLAMIFALLDCSKVIEPQHIKAALAWINYWKDSVIYIFGTLAAKAESNKLNENAKSVYEFITKNPGCTRTNLTTFFRGKILSPEMTGVLNHLMNAAPPLIRQETRPRPDNKPGKGSILFWKV</sequence>
<proteinExistence type="predicted"/>
<dbReference type="OrthoDB" id="6272730at2"/>
<keyword evidence="2" id="KW-1185">Reference proteome</keyword>
<dbReference type="Pfam" id="PF13148">
    <property type="entry name" value="DUF3987"/>
    <property type="match status" value="1"/>
</dbReference>
<evidence type="ECO:0008006" key="3">
    <source>
        <dbReference type="Google" id="ProtNLM"/>
    </source>
</evidence>
<dbReference type="InterPro" id="IPR025048">
    <property type="entry name" value="DUF3987"/>
</dbReference>
<reference evidence="1 2" key="1">
    <citation type="submission" date="2015-12" db="EMBL/GenBank/DDBJ databases">
        <authorList>
            <person name="Shamseldin A."/>
            <person name="Moawad H."/>
            <person name="Abd El-Rahim W.M."/>
            <person name="Sadowsky M.J."/>
        </authorList>
    </citation>
    <scope>NUCLEOTIDE SEQUENCE [LARGE SCALE GENOMIC DNA]</scope>
    <source>
        <strain evidence="1 2">WF1</strain>
    </source>
</reference>
<dbReference type="EMBL" id="LPUF01000001">
    <property type="protein sequence ID" value="OQK18014.1"/>
    <property type="molecule type" value="Genomic_DNA"/>
</dbReference>
<comment type="caution">
    <text evidence="1">The sequence shown here is derived from an EMBL/GenBank/DDBJ whole genome shotgun (WGS) entry which is preliminary data.</text>
</comment>
<evidence type="ECO:0000313" key="1">
    <source>
        <dbReference type="EMBL" id="OQK18014.1"/>
    </source>
</evidence>
<dbReference type="RefSeq" id="WP_080522619.1">
    <property type="nucleotide sequence ID" value="NZ_LPUF01000001.1"/>
</dbReference>
<protein>
    <recommendedName>
        <fullName evidence="3">DUF3987 domain-containing protein</fullName>
    </recommendedName>
</protein>